<reference evidence="3 4" key="1">
    <citation type="submission" date="2020-04" db="EMBL/GenBank/DDBJ databases">
        <title>Perkinsus olseni comparative genomics.</title>
        <authorList>
            <person name="Bogema D.R."/>
        </authorList>
    </citation>
    <scope>NUCLEOTIDE SEQUENCE [LARGE SCALE GENOMIC DNA]</scope>
    <source>
        <strain evidence="3">00978-12</strain>
    </source>
</reference>
<dbReference type="AlphaFoldDB" id="A0A7J6N5C1"/>
<sequence>MIGFTSIGPPPPGSPAGTPPDFQGNYFGYYSLSRVSGHTYAVGPDADVRSWYVSFAHQLRRADAARAHETLAGIQTGDLTTLTYTSGDTFTTEFRDEMIKFMRVAESFTPGVFEYAESVAPHFKLTYLIRADGIVGIQASCKRRRTSQVPFRLSRRDKGRPYLYYELESAVYAWLLIITPCSGHGHTSVTCGLPNRSVHECHYDIWDLDKSQKTCCPDEMEAWVELKRKEHFVEVTVIITIAILTIIFDAAKESLIKLAEKRSNHILVKIINSVNSEFATLGFIALLFGVVENRLQALGPMNDHIFGDHLWVMYGPHEYAAWVAENLHGHRGHHGPHCLSHLSLIFETMHFSIFYLMIGFIFVCAAFTLSVLNHARTWDRAEKSDFSTLVKEFFSTSPRSCWETTPQSRSEHSRMIDYLYFRTEFFAPITSTRVVARRREGFDFLMSDLHSDASLVKNARHQGDLTDVRVALDVAVVGGVDEKEPLESGGLSETNSRKDPRMGPTSIEHLHTKAPYSSEGNHFKPNGWLMSFLRGTTVPTMHENVFLLQKNGPAFAAKALQVVCFATALYSGCLFFRLLDFTTKRWRRYWFLLPVGAFPVFIIIFDLLPSALERLVISTSVCQMKRMHVVMEVNKMLEAHRCELCLNLLRNVKLLSTHYLLTEAPEAQHASLAAAGITGQAASVFLSWMETLATSHSGELELREFCVIMIALRVAVNNVISEDEFCAAIRRALPLRDTAGADEVLLSPEDVRNILEEFKVVHPRSHVVARHMTNFTSANQLLEVEERSGHDVHSPLTEALMLVTAIENANIYVRKDELPKRGNLQVSLLEFVRYFIKLDIYQTHDPQNSSPEPFDHMASLEFKSERPWMPL</sequence>
<evidence type="ECO:0000256" key="1">
    <source>
        <dbReference type="SAM" id="MobiDB-lite"/>
    </source>
</evidence>
<comment type="caution">
    <text evidence="3">The sequence shown here is derived from an EMBL/GenBank/DDBJ whole genome shotgun (WGS) entry which is preliminary data.</text>
</comment>
<protein>
    <submittedName>
        <fullName evidence="3">Uncharacterized protein</fullName>
    </submittedName>
</protein>
<gene>
    <name evidence="3" type="ORF">FOZ60_016260</name>
</gene>
<accession>A0A7J6N5C1</accession>
<proteinExistence type="predicted"/>
<organism evidence="3 4">
    <name type="scientific">Perkinsus olseni</name>
    <name type="common">Perkinsus atlanticus</name>
    <dbReference type="NCBI Taxonomy" id="32597"/>
    <lineage>
        <taxon>Eukaryota</taxon>
        <taxon>Sar</taxon>
        <taxon>Alveolata</taxon>
        <taxon>Perkinsozoa</taxon>
        <taxon>Perkinsea</taxon>
        <taxon>Perkinsida</taxon>
        <taxon>Perkinsidae</taxon>
        <taxon>Perkinsus</taxon>
    </lineage>
</organism>
<evidence type="ECO:0000313" key="3">
    <source>
        <dbReference type="EMBL" id="KAF4678680.1"/>
    </source>
</evidence>
<feature type="transmembrane region" description="Helical" evidence="2">
    <location>
        <begin position="353"/>
        <end position="372"/>
    </location>
</feature>
<evidence type="ECO:0000256" key="2">
    <source>
        <dbReference type="SAM" id="Phobius"/>
    </source>
</evidence>
<dbReference type="Proteomes" id="UP000541610">
    <property type="component" value="Unassembled WGS sequence"/>
</dbReference>
<feature type="transmembrane region" description="Helical" evidence="2">
    <location>
        <begin position="589"/>
        <end position="608"/>
    </location>
</feature>
<dbReference type="EMBL" id="JABANP010000856">
    <property type="protein sequence ID" value="KAF4678680.1"/>
    <property type="molecule type" value="Genomic_DNA"/>
</dbReference>
<keyword evidence="2" id="KW-1133">Transmembrane helix</keyword>
<feature type="region of interest" description="Disordered" evidence="1">
    <location>
        <begin position="483"/>
        <end position="508"/>
    </location>
</feature>
<evidence type="ECO:0000313" key="4">
    <source>
        <dbReference type="Proteomes" id="UP000541610"/>
    </source>
</evidence>
<dbReference type="OrthoDB" id="354336at2759"/>
<keyword evidence="2" id="KW-0812">Transmembrane</keyword>
<keyword evidence="2" id="KW-0472">Membrane</keyword>
<name>A0A7J6N5C1_PEROL</name>